<comment type="caution">
    <text evidence="1">The sequence shown here is derived from an EMBL/GenBank/DDBJ whole genome shotgun (WGS) entry which is preliminary data.</text>
</comment>
<proteinExistence type="predicted"/>
<sequence length="156" mass="16409">MKAAQKFALVIGIVYVVIGALGFVPALVGHPGTDAAIKQYGIAAEYGYLLGLLPVNAPINIIHITTGLVGIAAAISLDSARFFSGQLGIYYAALGLLGVIPFTKTFFGLFPLFGFDVLLHGVTGLLGIYFGFFATPSLLALFKRELKEDATAAEIL</sequence>
<dbReference type="EMBL" id="JTHE02000003">
    <property type="protein sequence ID" value="NEV66347.1"/>
    <property type="molecule type" value="Genomic_DNA"/>
</dbReference>
<reference evidence="1" key="2">
    <citation type="journal article" date="2015" name="Genome Announc.">
        <title>Draft Genome Sequence of Filamentous Marine Cyanobacterium Lyngbya confervoides Strain BDU141951.</title>
        <authorList>
            <person name="Chandrababunaidu M.M."/>
            <person name="Sen D."/>
            <person name="Tripathy S."/>
        </authorList>
    </citation>
    <scope>NUCLEOTIDE SEQUENCE</scope>
    <source>
        <strain evidence="1">BDU141951</strain>
    </source>
</reference>
<gene>
    <name evidence="1" type="ORF">QQ91_004365</name>
</gene>
<reference evidence="1" key="1">
    <citation type="submission" date="2014-11" db="EMBL/GenBank/DDBJ databases">
        <authorList>
            <person name="Malar M.C."/>
            <person name="Sen D."/>
            <person name="Tripathy S."/>
        </authorList>
    </citation>
    <scope>NUCLEOTIDE SEQUENCE</scope>
    <source>
        <strain evidence="1">BDU141951</strain>
    </source>
</reference>
<organism evidence="1">
    <name type="scientific">Lyngbya confervoides BDU141951</name>
    <dbReference type="NCBI Taxonomy" id="1574623"/>
    <lineage>
        <taxon>Bacteria</taxon>
        <taxon>Bacillati</taxon>
        <taxon>Cyanobacteriota</taxon>
        <taxon>Cyanophyceae</taxon>
        <taxon>Oscillatoriophycideae</taxon>
        <taxon>Oscillatoriales</taxon>
        <taxon>Microcoleaceae</taxon>
        <taxon>Lyngbya</taxon>
    </lineage>
</organism>
<protein>
    <submittedName>
        <fullName evidence="1">DUF4383 domain-containing protein</fullName>
    </submittedName>
</protein>
<evidence type="ECO:0000313" key="1">
    <source>
        <dbReference type="EMBL" id="NEV66347.1"/>
    </source>
</evidence>
<accession>A0A0C1V3G1</accession>
<dbReference type="AlphaFoldDB" id="A0A0C1V3G1"/>
<name>A0A0C1V3G1_9CYAN</name>
<reference evidence="1" key="3">
    <citation type="submission" date="2020-02" db="EMBL/GenBank/DDBJ databases">
        <authorList>
            <person name="Sarangi A.N."/>
            <person name="Ghosh S."/>
            <person name="Mukherjee M."/>
            <person name="Tripathy S."/>
        </authorList>
    </citation>
    <scope>NUCLEOTIDE SEQUENCE</scope>
    <source>
        <strain evidence="1">BDU141951</strain>
    </source>
</reference>
<dbReference type="Pfam" id="PF14325">
    <property type="entry name" value="DUF4383"/>
    <property type="match status" value="1"/>
</dbReference>